<dbReference type="Gene3D" id="1.10.150.280">
    <property type="entry name" value="AF1531-like domain"/>
    <property type="match status" value="1"/>
</dbReference>
<dbReference type="AlphaFoldDB" id="A0A1W1EEE9"/>
<protein>
    <submittedName>
        <fullName evidence="2">Putative non-specific DNA binding protein</fullName>
    </submittedName>
</protein>
<dbReference type="Pfam" id="PF12836">
    <property type="entry name" value="HHH_3"/>
    <property type="match status" value="1"/>
</dbReference>
<feature type="domain" description="Helix-hairpin-helix DNA-binding motif class 1" evidence="1">
    <location>
        <begin position="60"/>
        <end position="79"/>
    </location>
</feature>
<dbReference type="GO" id="GO:0003677">
    <property type="term" value="F:DNA binding"/>
    <property type="evidence" value="ECO:0007669"/>
    <property type="project" value="InterPro"/>
</dbReference>
<proteinExistence type="predicted"/>
<dbReference type="GO" id="GO:0006281">
    <property type="term" value="P:DNA repair"/>
    <property type="evidence" value="ECO:0007669"/>
    <property type="project" value="InterPro"/>
</dbReference>
<gene>
    <name evidence="2" type="ORF">MNB_SV-5-1047</name>
</gene>
<dbReference type="SUPFAM" id="SSF47781">
    <property type="entry name" value="RuvA domain 2-like"/>
    <property type="match status" value="1"/>
</dbReference>
<accession>A0A1W1EEE9</accession>
<dbReference type="InterPro" id="IPR010994">
    <property type="entry name" value="RuvA_2-like"/>
</dbReference>
<dbReference type="InterPro" id="IPR051675">
    <property type="entry name" value="Endo/Exo/Phosphatase_dom_1"/>
</dbReference>
<dbReference type="PANTHER" id="PTHR21180">
    <property type="entry name" value="ENDONUCLEASE/EXONUCLEASE/PHOSPHATASE FAMILY DOMAIN-CONTAINING PROTEIN 1"/>
    <property type="match status" value="1"/>
</dbReference>
<dbReference type="InterPro" id="IPR003583">
    <property type="entry name" value="Hlx-hairpin-Hlx_DNA-bd_motif"/>
</dbReference>
<feature type="domain" description="Helix-hairpin-helix DNA-binding motif class 1" evidence="1">
    <location>
        <begin position="31"/>
        <end position="50"/>
    </location>
</feature>
<name>A0A1W1EEE9_9ZZZZ</name>
<reference evidence="2" key="1">
    <citation type="submission" date="2016-10" db="EMBL/GenBank/DDBJ databases">
        <authorList>
            <person name="de Groot N.N."/>
        </authorList>
    </citation>
    <scope>NUCLEOTIDE SEQUENCE</scope>
</reference>
<evidence type="ECO:0000259" key="1">
    <source>
        <dbReference type="SMART" id="SM00278"/>
    </source>
</evidence>
<dbReference type="EMBL" id="FPKX01000048">
    <property type="protein sequence ID" value="SFZ98425.1"/>
    <property type="molecule type" value="Genomic_DNA"/>
</dbReference>
<organism evidence="2">
    <name type="scientific">hydrothermal vent metagenome</name>
    <dbReference type="NCBI Taxonomy" id="652676"/>
    <lineage>
        <taxon>unclassified sequences</taxon>
        <taxon>metagenomes</taxon>
        <taxon>ecological metagenomes</taxon>
    </lineage>
</organism>
<dbReference type="PANTHER" id="PTHR21180:SF32">
    <property type="entry name" value="ENDONUCLEASE_EXONUCLEASE_PHOSPHATASE FAMILY DOMAIN-CONTAINING PROTEIN 1"/>
    <property type="match status" value="1"/>
</dbReference>
<evidence type="ECO:0000313" key="2">
    <source>
        <dbReference type="EMBL" id="SFZ98425.1"/>
    </source>
</evidence>
<sequence>MLKKVMAGVLILSLTSLFGMSLKELNKASKTELMEIKGIGDAKADAIIKERKKGKFKSFEDFTRVKGVGEAMAMNVKNDVKSTEKSEKKTKKKK</sequence>
<dbReference type="SMART" id="SM00278">
    <property type="entry name" value="HhH1"/>
    <property type="match status" value="2"/>
</dbReference>